<accession>D1AKY2</accession>
<comment type="subcellular location">
    <subcellularLocation>
        <location evidence="1">Membrane</location>
        <topology evidence="1">Multi-pass membrane protein</topology>
    </subcellularLocation>
</comment>
<protein>
    <recommendedName>
        <fullName evidence="8">DUF4870 domain-containing protein</fullName>
    </recommendedName>
</protein>
<keyword evidence="3 5" id="KW-1133">Transmembrane helix</keyword>
<dbReference type="EMBL" id="CP001739">
    <property type="protein sequence ID" value="ACZ07148.1"/>
    <property type="molecule type" value="Genomic_DNA"/>
</dbReference>
<keyword evidence="2 5" id="KW-0812">Transmembrane</keyword>
<evidence type="ECO:0000256" key="1">
    <source>
        <dbReference type="ARBA" id="ARBA00004141"/>
    </source>
</evidence>
<dbReference type="RefSeq" id="WP_012859747.1">
    <property type="nucleotide sequence ID" value="NC_013517.1"/>
</dbReference>
<evidence type="ECO:0000313" key="7">
    <source>
        <dbReference type="Proteomes" id="UP000000845"/>
    </source>
</evidence>
<feature type="transmembrane region" description="Helical" evidence="5">
    <location>
        <begin position="47"/>
        <end position="80"/>
    </location>
</feature>
<organism evidence="6 7">
    <name type="scientific">Sebaldella termitidis (strain ATCC 33386 / NCTC 11300)</name>
    <dbReference type="NCBI Taxonomy" id="526218"/>
    <lineage>
        <taxon>Bacteria</taxon>
        <taxon>Fusobacteriati</taxon>
        <taxon>Fusobacteriota</taxon>
        <taxon>Fusobacteriia</taxon>
        <taxon>Fusobacteriales</taxon>
        <taxon>Leptotrichiaceae</taxon>
        <taxon>Sebaldella</taxon>
    </lineage>
</organism>
<dbReference type="Pfam" id="PF09685">
    <property type="entry name" value="MamF_MmsF"/>
    <property type="match status" value="1"/>
</dbReference>
<name>D1AKY2_SEBTE</name>
<dbReference type="STRING" id="526218.Sterm_0263"/>
<evidence type="ECO:0000256" key="2">
    <source>
        <dbReference type="ARBA" id="ARBA00022692"/>
    </source>
</evidence>
<dbReference type="HOGENOM" id="CLU_2195095_0_0_0"/>
<keyword evidence="4 5" id="KW-0472">Membrane</keyword>
<keyword evidence="7" id="KW-1185">Reference proteome</keyword>
<dbReference type="Proteomes" id="UP000000845">
    <property type="component" value="Chromosome"/>
</dbReference>
<evidence type="ECO:0000256" key="4">
    <source>
        <dbReference type="ARBA" id="ARBA00023136"/>
    </source>
</evidence>
<sequence>MEKNTKLMYILAIFIGLISSLIFFINAKSDEEKEAAKLSLNFEISFTIVAFIASFVIGFILGMVGLGLVAPLVSLAIWLYHAFIDFKAMKAVEEGKTPGFPINFNLVK</sequence>
<feature type="transmembrane region" description="Helical" evidence="5">
    <location>
        <begin position="7"/>
        <end position="27"/>
    </location>
</feature>
<dbReference type="AlphaFoldDB" id="D1AKY2"/>
<evidence type="ECO:0000256" key="3">
    <source>
        <dbReference type="ARBA" id="ARBA00022989"/>
    </source>
</evidence>
<dbReference type="InterPro" id="IPR019109">
    <property type="entry name" value="MamF_MmsF"/>
</dbReference>
<evidence type="ECO:0000256" key="5">
    <source>
        <dbReference type="SAM" id="Phobius"/>
    </source>
</evidence>
<gene>
    <name evidence="6" type="ordered locus">Sterm_0263</name>
</gene>
<evidence type="ECO:0000313" key="6">
    <source>
        <dbReference type="EMBL" id="ACZ07148.1"/>
    </source>
</evidence>
<proteinExistence type="predicted"/>
<dbReference type="KEGG" id="str:Sterm_0263"/>
<reference evidence="6 7" key="2">
    <citation type="journal article" date="2010" name="Stand. Genomic Sci.">
        <title>Complete genome sequence of Sebaldella termitidis type strain (NCTC 11300).</title>
        <authorList>
            <person name="Harmon-Smith M."/>
            <person name="Celia L."/>
            <person name="Chertkov O."/>
            <person name="Lapidus A."/>
            <person name="Copeland A."/>
            <person name="Glavina Del Rio T."/>
            <person name="Nolan M."/>
            <person name="Lucas S."/>
            <person name="Tice H."/>
            <person name="Cheng J.F."/>
            <person name="Han C."/>
            <person name="Detter J.C."/>
            <person name="Bruce D."/>
            <person name="Goodwin L."/>
            <person name="Pitluck S."/>
            <person name="Pati A."/>
            <person name="Liolios K."/>
            <person name="Ivanova N."/>
            <person name="Mavromatis K."/>
            <person name="Mikhailova N."/>
            <person name="Chen A."/>
            <person name="Palaniappan K."/>
            <person name="Land M."/>
            <person name="Hauser L."/>
            <person name="Chang Y.J."/>
            <person name="Jeffries C.D."/>
            <person name="Brettin T."/>
            <person name="Goker M."/>
            <person name="Beck B."/>
            <person name="Bristow J."/>
            <person name="Eisen J.A."/>
            <person name="Markowitz V."/>
            <person name="Hugenholtz P."/>
            <person name="Kyrpides N.C."/>
            <person name="Klenk H.P."/>
            <person name="Chen F."/>
        </authorList>
    </citation>
    <scope>NUCLEOTIDE SEQUENCE [LARGE SCALE GENOMIC DNA]</scope>
    <source>
        <strain evidence="7">ATCC 33386 / NCTC 11300</strain>
    </source>
</reference>
<evidence type="ECO:0008006" key="8">
    <source>
        <dbReference type="Google" id="ProtNLM"/>
    </source>
</evidence>
<reference evidence="7" key="1">
    <citation type="submission" date="2009-09" db="EMBL/GenBank/DDBJ databases">
        <title>The complete chromosome of Sebaldella termitidis ATCC 33386.</title>
        <authorList>
            <consortium name="US DOE Joint Genome Institute (JGI-PGF)"/>
            <person name="Lucas S."/>
            <person name="Copeland A."/>
            <person name="Lapidus A."/>
            <person name="Glavina del Rio T."/>
            <person name="Dalin E."/>
            <person name="Tice H."/>
            <person name="Bruce D."/>
            <person name="Goodwin L."/>
            <person name="Pitluck S."/>
            <person name="Kyrpides N."/>
            <person name="Mavromatis K."/>
            <person name="Ivanova N."/>
            <person name="Mikhailova N."/>
            <person name="Sims D."/>
            <person name="Meincke L."/>
            <person name="Brettin T."/>
            <person name="Detter J.C."/>
            <person name="Han C."/>
            <person name="Larimer F."/>
            <person name="Land M."/>
            <person name="Hauser L."/>
            <person name="Markowitz V."/>
            <person name="Cheng J.F."/>
            <person name="Hugenholtz P."/>
            <person name="Woyke T."/>
            <person name="Wu D."/>
            <person name="Eisen J.A."/>
        </authorList>
    </citation>
    <scope>NUCLEOTIDE SEQUENCE [LARGE SCALE GENOMIC DNA]</scope>
    <source>
        <strain evidence="7">ATCC 33386 / NCTC 11300</strain>
    </source>
</reference>